<dbReference type="HAMAP" id="MF_01080">
    <property type="entry name" value="TruB_bact"/>
    <property type="match status" value="1"/>
</dbReference>
<comment type="catalytic activity">
    <reaction evidence="1">
        <text>uridine(55) in tRNA = pseudouridine(55) in tRNA</text>
        <dbReference type="Rhea" id="RHEA:42532"/>
        <dbReference type="Rhea" id="RHEA-COMP:10101"/>
        <dbReference type="Rhea" id="RHEA-COMP:10102"/>
        <dbReference type="ChEBI" id="CHEBI:65314"/>
        <dbReference type="ChEBI" id="CHEBI:65315"/>
        <dbReference type="EC" id="5.4.99.25"/>
    </reaction>
</comment>
<comment type="caution">
    <text evidence="9">The sequence shown here is derived from an EMBL/GenBank/DDBJ whole genome shotgun (WGS) entry which is preliminary data.</text>
</comment>
<comment type="similarity">
    <text evidence="2">Belongs to the pseudouridine synthase TruB family. Type 1 subfamily.</text>
</comment>
<feature type="domain" description="Pseudouridine synthase II N-terminal" evidence="7">
    <location>
        <begin position="26"/>
        <end position="181"/>
    </location>
</feature>
<dbReference type="GO" id="GO:0160148">
    <property type="term" value="F:tRNA pseudouridine(55) synthase activity"/>
    <property type="evidence" value="ECO:0007669"/>
    <property type="project" value="UniProtKB-EC"/>
</dbReference>
<evidence type="ECO:0000256" key="4">
    <source>
        <dbReference type="ARBA" id="ARBA00022694"/>
    </source>
</evidence>
<dbReference type="SUPFAM" id="SSF55120">
    <property type="entry name" value="Pseudouridine synthase"/>
    <property type="match status" value="1"/>
</dbReference>
<dbReference type="Proteomes" id="UP000823614">
    <property type="component" value="Unassembled WGS sequence"/>
</dbReference>
<dbReference type="PANTHER" id="PTHR13767">
    <property type="entry name" value="TRNA-PSEUDOURIDINE SYNTHASE"/>
    <property type="match status" value="1"/>
</dbReference>
<evidence type="ECO:0000256" key="5">
    <source>
        <dbReference type="ARBA" id="ARBA00023235"/>
    </source>
</evidence>
<dbReference type="PANTHER" id="PTHR13767:SF2">
    <property type="entry name" value="PSEUDOURIDYLATE SYNTHASE TRUB1"/>
    <property type="match status" value="1"/>
</dbReference>
<evidence type="ECO:0000313" key="10">
    <source>
        <dbReference type="Proteomes" id="UP000823614"/>
    </source>
</evidence>
<dbReference type="InterPro" id="IPR002501">
    <property type="entry name" value="PsdUridine_synth_N"/>
</dbReference>
<evidence type="ECO:0000256" key="6">
    <source>
        <dbReference type="ARBA" id="ARBA00083900"/>
    </source>
</evidence>
<dbReference type="EMBL" id="JADIMP010000066">
    <property type="protein sequence ID" value="MBO8441641.1"/>
    <property type="molecule type" value="Genomic_DNA"/>
</dbReference>
<dbReference type="InterPro" id="IPR020103">
    <property type="entry name" value="PsdUridine_synth_cat_dom_sf"/>
</dbReference>
<gene>
    <name evidence="9" type="primary">truB</name>
    <name evidence="9" type="ORF">IAA89_04330</name>
</gene>
<dbReference type="EC" id="5.4.99.25" evidence="3"/>
<reference evidence="9" key="1">
    <citation type="submission" date="2020-10" db="EMBL/GenBank/DDBJ databases">
        <authorList>
            <person name="Gilroy R."/>
        </authorList>
    </citation>
    <scope>NUCLEOTIDE SEQUENCE</scope>
    <source>
        <strain evidence="9">C6-149</strain>
    </source>
</reference>
<feature type="domain" description="tRNA pseudouridylate synthase B C-terminal" evidence="8">
    <location>
        <begin position="182"/>
        <end position="225"/>
    </location>
</feature>
<dbReference type="Pfam" id="PF16198">
    <property type="entry name" value="TruB_C_2"/>
    <property type="match status" value="1"/>
</dbReference>
<sequence>MNDINGILVVNKPAGFTSHDVVAKLRNLLHIKKIGHTGTLDPNVTGVLPVCIGSATKAAPFLVDKSKTYQGQLILGLATDTEDLDGKVLNEIHLKESYSDKTIIKNMQKLVGDIKQIPPMYSAVKVNGKKLYEYARNGENVERPIRQIHVNSFEFIKSSFNKSIGQQIIEFKVDCSKGTYVRTLVTQLGELLNVPAVMKSLVRIRSGQFTLNKSLTLENIEEKIRSKKIMDYIFSLDQIFTYYPKVNLSMRQWEKVKNGGF</sequence>
<dbReference type="NCBIfam" id="TIGR00431">
    <property type="entry name" value="TruB"/>
    <property type="match status" value="1"/>
</dbReference>
<name>A0A9D9E834_9LACO</name>
<dbReference type="GO" id="GO:0006400">
    <property type="term" value="P:tRNA modification"/>
    <property type="evidence" value="ECO:0007669"/>
    <property type="project" value="TreeGrafter"/>
</dbReference>
<dbReference type="Gene3D" id="3.30.2350.10">
    <property type="entry name" value="Pseudouridine synthase"/>
    <property type="match status" value="1"/>
</dbReference>
<proteinExistence type="inferred from homology"/>
<protein>
    <recommendedName>
        <fullName evidence="3">tRNA pseudouridine(55) synthase</fullName>
        <ecNumber evidence="3">5.4.99.25</ecNumber>
    </recommendedName>
    <alternativeName>
        <fullName evidence="6">MTB-TRUB</fullName>
    </alternativeName>
</protein>
<reference evidence="9" key="2">
    <citation type="journal article" date="2021" name="PeerJ">
        <title>Extensive microbial diversity within the chicken gut microbiome revealed by metagenomics and culture.</title>
        <authorList>
            <person name="Gilroy R."/>
            <person name="Ravi A."/>
            <person name="Getino M."/>
            <person name="Pursley I."/>
            <person name="Horton D.L."/>
            <person name="Alikhan N.F."/>
            <person name="Baker D."/>
            <person name="Gharbi K."/>
            <person name="Hall N."/>
            <person name="Watson M."/>
            <person name="Adriaenssens E.M."/>
            <person name="Foster-Nyarko E."/>
            <person name="Jarju S."/>
            <person name="Secka A."/>
            <person name="Antonio M."/>
            <person name="Oren A."/>
            <person name="Chaudhuri R.R."/>
            <person name="La Ragione R."/>
            <person name="Hildebrand F."/>
            <person name="Pallen M.J."/>
        </authorList>
    </citation>
    <scope>NUCLEOTIDE SEQUENCE</scope>
    <source>
        <strain evidence="9">C6-149</strain>
    </source>
</reference>
<evidence type="ECO:0000259" key="7">
    <source>
        <dbReference type="Pfam" id="PF01509"/>
    </source>
</evidence>
<organism evidence="9 10">
    <name type="scientific">Candidatus Gallilactobacillus intestinavium</name>
    <dbReference type="NCBI Taxonomy" id="2840838"/>
    <lineage>
        <taxon>Bacteria</taxon>
        <taxon>Bacillati</taxon>
        <taxon>Bacillota</taxon>
        <taxon>Bacilli</taxon>
        <taxon>Lactobacillales</taxon>
        <taxon>Lactobacillaceae</taxon>
        <taxon>Lactobacillaceae incertae sedis</taxon>
        <taxon>Candidatus Gallilactobacillus</taxon>
    </lineage>
</organism>
<dbReference type="GO" id="GO:0003723">
    <property type="term" value="F:RNA binding"/>
    <property type="evidence" value="ECO:0007669"/>
    <property type="project" value="InterPro"/>
</dbReference>
<dbReference type="AlphaFoldDB" id="A0A9D9E834"/>
<dbReference type="FunFam" id="3.30.2350.10:FF:000011">
    <property type="entry name" value="tRNA pseudouridine synthase B"/>
    <property type="match status" value="1"/>
</dbReference>
<feature type="non-terminal residue" evidence="9">
    <location>
        <position position="261"/>
    </location>
</feature>
<keyword evidence="5 9" id="KW-0413">Isomerase</keyword>
<keyword evidence="4" id="KW-0819">tRNA processing</keyword>
<evidence type="ECO:0000256" key="3">
    <source>
        <dbReference type="ARBA" id="ARBA00012787"/>
    </source>
</evidence>
<accession>A0A9D9E834</accession>
<dbReference type="CDD" id="cd02573">
    <property type="entry name" value="PseudoU_synth_EcTruB"/>
    <property type="match status" value="1"/>
</dbReference>
<dbReference type="InterPro" id="IPR032819">
    <property type="entry name" value="TruB_C"/>
</dbReference>
<dbReference type="GO" id="GO:1990481">
    <property type="term" value="P:mRNA pseudouridine synthesis"/>
    <property type="evidence" value="ECO:0007669"/>
    <property type="project" value="TreeGrafter"/>
</dbReference>
<dbReference type="Pfam" id="PF01509">
    <property type="entry name" value="TruB_N"/>
    <property type="match status" value="1"/>
</dbReference>
<evidence type="ECO:0000256" key="1">
    <source>
        <dbReference type="ARBA" id="ARBA00000385"/>
    </source>
</evidence>
<evidence type="ECO:0000313" key="9">
    <source>
        <dbReference type="EMBL" id="MBO8441641.1"/>
    </source>
</evidence>
<evidence type="ECO:0000259" key="8">
    <source>
        <dbReference type="Pfam" id="PF16198"/>
    </source>
</evidence>
<dbReference type="InterPro" id="IPR014780">
    <property type="entry name" value="tRNA_psdUridine_synth_TruB"/>
</dbReference>
<evidence type="ECO:0000256" key="2">
    <source>
        <dbReference type="ARBA" id="ARBA00005642"/>
    </source>
</evidence>